<accession>A0A7X0D2K5</accession>
<dbReference type="AlphaFoldDB" id="A0A7X0D2K5"/>
<evidence type="ECO:0000313" key="2">
    <source>
        <dbReference type="Proteomes" id="UP000547879"/>
    </source>
</evidence>
<organism evidence="1 2">
    <name type="scientific">Rhizobium wenxiniae</name>
    <dbReference type="NCBI Taxonomy" id="1737357"/>
    <lineage>
        <taxon>Bacteria</taxon>
        <taxon>Pseudomonadati</taxon>
        <taxon>Pseudomonadota</taxon>
        <taxon>Alphaproteobacteria</taxon>
        <taxon>Hyphomicrobiales</taxon>
        <taxon>Rhizobiaceae</taxon>
        <taxon>Rhizobium/Agrobacterium group</taxon>
        <taxon>Rhizobium</taxon>
    </lineage>
</organism>
<name>A0A7X0D2K5_9HYPH</name>
<evidence type="ECO:0000313" key="1">
    <source>
        <dbReference type="EMBL" id="MBB6165582.1"/>
    </source>
</evidence>
<dbReference type="EMBL" id="JACHEG010000010">
    <property type="protein sequence ID" value="MBB6165582.1"/>
    <property type="molecule type" value="Genomic_DNA"/>
</dbReference>
<dbReference type="NCBIfam" id="NF041886">
    <property type="entry name" value="Rmf_CrpP_fam"/>
    <property type="match status" value="1"/>
</dbReference>
<proteinExistence type="predicted"/>
<keyword evidence="2" id="KW-1185">Reference proteome</keyword>
<reference evidence="1 2" key="1">
    <citation type="submission" date="2020-08" db="EMBL/GenBank/DDBJ databases">
        <title>Genomic Encyclopedia of Type Strains, Phase IV (KMG-IV): sequencing the most valuable type-strain genomes for metagenomic binning, comparative biology and taxonomic classification.</title>
        <authorList>
            <person name="Goeker M."/>
        </authorList>
    </citation>
    <scope>NUCLEOTIDE SEQUENCE [LARGE SCALE GENOMIC DNA]</scope>
    <source>
        <strain evidence="1 2">DSM 100734</strain>
    </source>
</reference>
<protein>
    <submittedName>
        <fullName evidence="1">Uncharacterized protein</fullName>
    </submittedName>
</protein>
<sequence length="61" mass="6930">MIAIERIHLFHLGREAGERGDTATNCPFVHDEDPERMEIWLMGYAPQIDGEPNANANVRHS</sequence>
<gene>
    <name evidence="1" type="ORF">HNQ72_005430</name>
</gene>
<dbReference type="Proteomes" id="UP000547879">
    <property type="component" value="Unassembled WGS sequence"/>
</dbReference>
<comment type="caution">
    <text evidence="1">The sequence shown here is derived from an EMBL/GenBank/DDBJ whole genome shotgun (WGS) entry which is preliminary data.</text>
</comment>